<sequence length="246" mass="28282">MKSTTTTTTATTKIHPHLLKHRYFQDYLQRHHPYNHRYPTTNIILAANKTTPTSTITAEITFATPTTAIINTTTSTIVATVTTITKDNNITLCLDFYLDVARSQLGSLQSSRDQLTAWLSPLSTTSPVVALASRAKELYNQGIWAYHYLHLSSPSHDRPDSITDSLRDTIMAEIRFRLRHFRFLQRSRITVGLPERGDIQAEICVPFPVRSLILTRPDLQKLWEDAQNNSQKLHHRRMRIQYKQLE</sequence>
<comment type="caution">
    <text evidence="1">The sequence shown here is derived from an EMBL/GenBank/DDBJ whole genome shotgun (WGS) entry which is preliminary data.</text>
</comment>
<accession>A0AAN9G3U3</accession>
<reference evidence="1 2" key="1">
    <citation type="submission" date="2024-02" db="EMBL/GenBank/DDBJ databases">
        <title>Chromosome-scale genome assembly of the rough periwinkle Littorina saxatilis.</title>
        <authorList>
            <person name="De Jode A."/>
            <person name="Faria R."/>
            <person name="Formenti G."/>
            <person name="Sims Y."/>
            <person name="Smith T.P."/>
            <person name="Tracey A."/>
            <person name="Wood J.M.D."/>
            <person name="Zagrodzka Z.B."/>
            <person name="Johannesson K."/>
            <person name="Butlin R.K."/>
            <person name="Leder E.H."/>
        </authorList>
    </citation>
    <scope>NUCLEOTIDE SEQUENCE [LARGE SCALE GENOMIC DNA]</scope>
    <source>
        <strain evidence="1">Snail1</strain>
        <tissue evidence="1">Muscle</tissue>
    </source>
</reference>
<dbReference type="AlphaFoldDB" id="A0AAN9G3U3"/>
<keyword evidence="2" id="KW-1185">Reference proteome</keyword>
<evidence type="ECO:0000313" key="2">
    <source>
        <dbReference type="Proteomes" id="UP001374579"/>
    </source>
</evidence>
<protein>
    <submittedName>
        <fullName evidence="1">Uncharacterized protein</fullName>
    </submittedName>
</protein>
<dbReference type="Proteomes" id="UP001374579">
    <property type="component" value="Unassembled WGS sequence"/>
</dbReference>
<proteinExistence type="predicted"/>
<evidence type="ECO:0000313" key="1">
    <source>
        <dbReference type="EMBL" id="KAK7094261.1"/>
    </source>
</evidence>
<name>A0AAN9G3U3_9CAEN</name>
<gene>
    <name evidence="1" type="ORF">V1264_007905</name>
</gene>
<organism evidence="1 2">
    <name type="scientific">Littorina saxatilis</name>
    <dbReference type="NCBI Taxonomy" id="31220"/>
    <lineage>
        <taxon>Eukaryota</taxon>
        <taxon>Metazoa</taxon>
        <taxon>Spiralia</taxon>
        <taxon>Lophotrochozoa</taxon>
        <taxon>Mollusca</taxon>
        <taxon>Gastropoda</taxon>
        <taxon>Caenogastropoda</taxon>
        <taxon>Littorinimorpha</taxon>
        <taxon>Littorinoidea</taxon>
        <taxon>Littorinidae</taxon>
        <taxon>Littorina</taxon>
    </lineage>
</organism>
<dbReference type="EMBL" id="JBAMIC010000019">
    <property type="protein sequence ID" value="KAK7094261.1"/>
    <property type="molecule type" value="Genomic_DNA"/>
</dbReference>